<evidence type="ECO:0000313" key="1">
    <source>
        <dbReference type="EMBL" id="QES45245.1"/>
    </source>
</evidence>
<reference evidence="1 2" key="1">
    <citation type="submission" date="2018-05" db="EMBL/GenBank/DDBJ databases">
        <title>Streptomyces venezuelae.</title>
        <authorList>
            <person name="Kim W."/>
            <person name="Lee N."/>
            <person name="Cho B.-K."/>
        </authorList>
    </citation>
    <scope>NUCLEOTIDE SEQUENCE [LARGE SCALE GENOMIC DNA]</scope>
    <source>
        <strain evidence="1 2">ATCC 14585</strain>
    </source>
</reference>
<sequence length="61" mass="7163">MALHYLDPWSWQADHDPSIAVLLARGDDPDDVQWLRPSHRRCNISKGNRDARRPVISSRQW</sequence>
<organism evidence="1 2">
    <name type="scientific">Streptomyces venezuelae</name>
    <dbReference type="NCBI Taxonomy" id="54571"/>
    <lineage>
        <taxon>Bacteria</taxon>
        <taxon>Bacillati</taxon>
        <taxon>Actinomycetota</taxon>
        <taxon>Actinomycetes</taxon>
        <taxon>Kitasatosporales</taxon>
        <taxon>Streptomycetaceae</taxon>
        <taxon>Streptomyces</taxon>
    </lineage>
</organism>
<dbReference type="Proteomes" id="UP000324015">
    <property type="component" value="Chromosome"/>
</dbReference>
<evidence type="ECO:0000313" key="2">
    <source>
        <dbReference type="Proteomes" id="UP000324015"/>
    </source>
</evidence>
<gene>
    <name evidence="1" type="ORF">DEJ49_33440</name>
</gene>
<protein>
    <recommendedName>
        <fullName evidence="3">HNH endonuclease</fullName>
    </recommendedName>
</protein>
<evidence type="ECO:0008006" key="3">
    <source>
        <dbReference type="Google" id="ProtNLM"/>
    </source>
</evidence>
<accession>A0A5P2CQW8</accession>
<dbReference type="EMBL" id="CP029191">
    <property type="protein sequence ID" value="QES45245.1"/>
    <property type="molecule type" value="Genomic_DNA"/>
</dbReference>
<dbReference type="AlphaFoldDB" id="A0A5P2CQW8"/>
<name>A0A5P2CQW8_STRVZ</name>
<proteinExistence type="predicted"/>